<evidence type="ECO:0000313" key="5">
    <source>
        <dbReference type="Proteomes" id="UP000033995"/>
    </source>
</evidence>
<keyword evidence="1" id="KW-0808">Transferase</keyword>
<dbReference type="PANTHER" id="PTHR43793:SF1">
    <property type="entry name" value="FAD SYNTHASE"/>
    <property type="match status" value="1"/>
</dbReference>
<dbReference type="SUPFAM" id="SSF52374">
    <property type="entry name" value="Nucleotidylyl transferase"/>
    <property type="match status" value="1"/>
</dbReference>
<evidence type="ECO:0000313" key="4">
    <source>
        <dbReference type="EMBL" id="KKP47775.1"/>
    </source>
</evidence>
<sequence length="169" mass="19258">MKTKILSSLQKVITTVKSTKKTGLEVGLVTGGFDVLHMGHLNLFRLAKKHSDILVVGLDHDKTLRATKGENRPINNYKRRSQFLSDLSTVDYIFKINKVFKHGDDKSTAYFESLYKKINPTYVFTHTATDSLSKRRKQLAKQTGITFIPDRSKTVTHSTTIIKKLELEF</sequence>
<dbReference type="Pfam" id="PF01467">
    <property type="entry name" value="CTP_transf_like"/>
    <property type="match status" value="1"/>
</dbReference>
<evidence type="ECO:0000256" key="2">
    <source>
        <dbReference type="ARBA" id="ARBA00022695"/>
    </source>
</evidence>
<gene>
    <name evidence="4" type="ORF">UR38_C0003G0180</name>
</gene>
<dbReference type="InterPro" id="IPR004821">
    <property type="entry name" value="Cyt_trans-like"/>
</dbReference>
<dbReference type="EMBL" id="LBOZ01000003">
    <property type="protein sequence ID" value="KKP47775.1"/>
    <property type="molecule type" value="Genomic_DNA"/>
</dbReference>
<dbReference type="PANTHER" id="PTHR43793">
    <property type="entry name" value="FAD SYNTHASE"/>
    <property type="match status" value="1"/>
</dbReference>
<name>A0A0G0C9C1_9BACT</name>
<accession>A0A0G0C9C1</accession>
<feature type="domain" description="Cytidyltransferase-like" evidence="3">
    <location>
        <begin position="29"/>
        <end position="163"/>
    </location>
</feature>
<dbReference type="NCBIfam" id="TIGR00125">
    <property type="entry name" value="cyt_tran_rel"/>
    <property type="match status" value="1"/>
</dbReference>
<proteinExistence type="predicted"/>
<dbReference type="Proteomes" id="UP000033995">
    <property type="component" value="Unassembled WGS sequence"/>
</dbReference>
<keyword evidence="2" id="KW-0548">Nucleotidyltransferase</keyword>
<dbReference type="InterPro" id="IPR050385">
    <property type="entry name" value="Archaeal_FAD_synthase"/>
</dbReference>
<evidence type="ECO:0000256" key="1">
    <source>
        <dbReference type="ARBA" id="ARBA00022679"/>
    </source>
</evidence>
<dbReference type="Gene3D" id="3.40.50.620">
    <property type="entry name" value="HUPs"/>
    <property type="match status" value="1"/>
</dbReference>
<protein>
    <submittedName>
        <fullName evidence="4">Bifunctional protein HldE</fullName>
    </submittedName>
</protein>
<reference evidence="4 5" key="1">
    <citation type="journal article" date="2015" name="Nature">
        <title>rRNA introns, odd ribosomes, and small enigmatic genomes across a large radiation of phyla.</title>
        <authorList>
            <person name="Brown C.T."/>
            <person name="Hug L.A."/>
            <person name="Thomas B.C."/>
            <person name="Sharon I."/>
            <person name="Castelle C.J."/>
            <person name="Singh A."/>
            <person name="Wilkins M.J."/>
            <person name="Williams K.H."/>
            <person name="Banfield J.F."/>
        </authorList>
    </citation>
    <scope>NUCLEOTIDE SEQUENCE [LARGE SCALE GENOMIC DNA]</scope>
</reference>
<evidence type="ECO:0000259" key="3">
    <source>
        <dbReference type="Pfam" id="PF01467"/>
    </source>
</evidence>
<dbReference type="InterPro" id="IPR014729">
    <property type="entry name" value="Rossmann-like_a/b/a_fold"/>
</dbReference>
<comment type="caution">
    <text evidence="4">The sequence shown here is derived from an EMBL/GenBank/DDBJ whole genome shotgun (WGS) entry which is preliminary data.</text>
</comment>
<dbReference type="GO" id="GO:0016779">
    <property type="term" value="F:nucleotidyltransferase activity"/>
    <property type="evidence" value="ECO:0007669"/>
    <property type="project" value="UniProtKB-KW"/>
</dbReference>
<organism evidence="4 5">
    <name type="scientific">Candidatus Woesebacteria bacterium GW2011_GWA2_33_28</name>
    <dbReference type="NCBI Taxonomy" id="1618561"/>
    <lineage>
        <taxon>Bacteria</taxon>
        <taxon>Candidatus Woeseibacteriota</taxon>
    </lineage>
</organism>
<dbReference type="AlphaFoldDB" id="A0A0G0C9C1"/>